<evidence type="ECO:0000313" key="2">
    <source>
        <dbReference type="EMBL" id="MFB2937940.1"/>
    </source>
</evidence>
<evidence type="ECO:0000313" key="3">
    <source>
        <dbReference type="Proteomes" id="UP001576776"/>
    </source>
</evidence>
<proteinExistence type="predicted"/>
<organism evidence="2 3">
    <name type="scientific">Floridaenema fluviatile BLCC-F154</name>
    <dbReference type="NCBI Taxonomy" id="3153640"/>
    <lineage>
        <taxon>Bacteria</taxon>
        <taxon>Bacillati</taxon>
        <taxon>Cyanobacteriota</taxon>
        <taxon>Cyanophyceae</taxon>
        <taxon>Oscillatoriophycideae</taxon>
        <taxon>Aerosakkonematales</taxon>
        <taxon>Aerosakkonemataceae</taxon>
        <taxon>Floridanema</taxon>
        <taxon>Floridanema fluviatile</taxon>
    </lineage>
</organism>
<reference evidence="2 3" key="1">
    <citation type="submission" date="2024-09" db="EMBL/GenBank/DDBJ databases">
        <title>Floridaenema gen nov. (Aerosakkonemataceae, Aerosakkonematales ord. nov., Cyanobacteria) from benthic tropical and subtropical fresh waters, with the description of four new species.</title>
        <authorList>
            <person name="Moretto J.A."/>
            <person name="Berthold D.E."/>
            <person name="Lefler F.W."/>
            <person name="Huang I.-S."/>
            <person name="Laughinghouse H. IV."/>
        </authorList>
    </citation>
    <scope>NUCLEOTIDE SEQUENCE [LARGE SCALE GENOMIC DNA]</scope>
    <source>
        <strain evidence="2 3">BLCC-F154</strain>
    </source>
</reference>
<accession>A0ABV4YGI0</accession>
<sequence>MPEENQTPPRPSRTLVRAERHVAKHLPDTPQMLKLLEKEGKAHVFLDEETMLRVTQEIFDRGNFIGVIRNHERYGLLFDEPIGYRIDRQGDRIPLYYAEMKILRVKYHVVPRPRPSTDS</sequence>
<comment type="caution">
    <text evidence="2">The sequence shown here is derived from an EMBL/GenBank/DDBJ whole genome shotgun (WGS) entry which is preliminary data.</text>
</comment>
<dbReference type="Proteomes" id="UP001576776">
    <property type="component" value="Unassembled WGS sequence"/>
</dbReference>
<evidence type="ECO:0000259" key="1">
    <source>
        <dbReference type="Pfam" id="PF22319"/>
    </source>
</evidence>
<keyword evidence="3" id="KW-1185">Reference proteome</keyword>
<dbReference type="Pfam" id="PF22319">
    <property type="entry name" value="DUF6972"/>
    <property type="match status" value="1"/>
</dbReference>
<protein>
    <recommendedName>
        <fullName evidence="1">DUF6972 domain-containing protein</fullName>
    </recommendedName>
</protein>
<feature type="domain" description="DUF6972" evidence="1">
    <location>
        <begin position="14"/>
        <end position="116"/>
    </location>
</feature>
<dbReference type="EMBL" id="JBHFNS010000079">
    <property type="protein sequence ID" value="MFB2937940.1"/>
    <property type="molecule type" value="Genomic_DNA"/>
</dbReference>
<dbReference type="RefSeq" id="WP_413259426.1">
    <property type="nucleotide sequence ID" value="NZ_JBHFNS010000079.1"/>
</dbReference>
<gene>
    <name evidence="2" type="ORF">ACE1B6_22045</name>
</gene>
<dbReference type="InterPro" id="IPR054245">
    <property type="entry name" value="DUF6972"/>
</dbReference>
<name>A0ABV4YGI0_9CYAN</name>